<dbReference type="InterPro" id="IPR040442">
    <property type="entry name" value="Pyrv_kinase-like_dom_sf"/>
</dbReference>
<name>A0A1B8RBF8_RHILT</name>
<evidence type="ECO:0000256" key="1">
    <source>
        <dbReference type="ARBA" id="ARBA00005568"/>
    </source>
</evidence>
<dbReference type="Pfam" id="PF03328">
    <property type="entry name" value="HpcH_HpaI"/>
    <property type="match status" value="1"/>
</dbReference>
<keyword evidence="3" id="KW-0456">Lyase</keyword>
<reference evidence="4" key="2">
    <citation type="journal article" date="2016" name="Front. Microbiol.">
        <title>The Regulatory Protein RosR Affects Rhizobium leguminosarum bv. trifolii Protein Profiles, Cell Surface Properties, and Symbiosis with Clover.</title>
        <authorList>
            <person name="Rachwal K."/>
            <person name="Boguszewska A."/>
            <person name="Kopcinska J."/>
            <person name="Karas M."/>
            <person name="Tchorzewski M."/>
            <person name="Janczarek M."/>
        </authorList>
    </citation>
    <scope>NUCLEOTIDE SEQUENCE</scope>
    <source>
        <strain evidence="4">Rt24.2</strain>
    </source>
</reference>
<dbReference type="AlphaFoldDB" id="A0A1B8RBF8"/>
<reference evidence="4" key="1">
    <citation type="journal article" date="2015" name="BMC Genomics">
        <title>Transcriptome profiling of a Rhizobium leguminosarum bv. trifolii rosR mutant reveals the role of the transcriptional regulator RosR in motility, synthesis of cell-surface components, and other cellular processes.</title>
        <authorList>
            <person name="Rachwal K."/>
            <person name="Matczynska E."/>
            <person name="Janczarek M."/>
        </authorList>
    </citation>
    <scope>NUCLEOTIDE SEQUENCE</scope>
    <source>
        <strain evidence="4">Rt24.2</strain>
    </source>
</reference>
<dbReference type="GO" id="GO:0016832">
    <property type="term" value="F:aldehyde-lyase activity"/>
    <property type="evidence" value="ECO:0007669"/>
    <property type="project" value="TreeGrafter"/>
</dbReference>
<dbReference type="RefSeq" id="WP_018245432.1">
    <property type="nucleotide sequence ID" value="NZ_CP050086.1"/>
</dbReference>
<evidence type="ECO:0000313" key="4">
    <source>
        <dbReference type="EMBL" id="AOO91053.1"/>
    </source>
</evidence>
<sequence>MNGAKLRARLVAGEAVTMYTPHHSSSGLAARLVELGADSVFVDCEHGTWSFDDVRMTAQIVRSVGGAAIVRPHSHERPILIRYLNAGADGIMVPMVDTAEQARAIVDAVRYALPSDFDKRLVVAMIETVDAIDNLDEMLEVDGIDVFFIGPGDLSQNMGYPPAPPFGEPRPEVVMDKVSVAVDKIRDAGRVAGTLVTTDELPHWLQKGVQFFYIHTDPFLRRGIAGIRQTLAR</sequence>
<keyword evidence="2" id="KW-0479">Metal-binding</keyword>
<dbReference type="SUPFAM" id="SSF51621">
    <property type="entry name" value="Phosphoenolpyruvate/pyruvate domain"/>
    <property type="match status" value="1"/>
</dbReference>
<evidence type="ECO:0000256" key="2">
    <source>
        <dbReference type="ARBA" id="ARBA00022723"/>
    </source>
</evidence>
<dbReference type="PANTHER" id="PTHR30502">
    <property type="entry name" value="2-KETO-3-DEOXY-L-RHAMNONATE ALDOLASE"/>
    <property type="match status" value="1"/>
</dbReference>
<accession>A0A1B8RBF8</accession>
<protein>
    <submittedName>
        <fullName evidence="4">2,4-dihydroxyhept-2-ene-1,7-dioic acid aldolase</fullName>
    </submittedName>
</protein>
<dbReference type="GeneID" id="61427008"/>
<dbReference type="GO" id="GO:0046872">
    <property type="term" value="F:metal ion binding"/>
    <property type="evidence" value="ECO:0007669"/>
    <property type="project" value="UniProtKB-KW"/>
</dbReference>
<comment type="similarity">
    <text evidence="1">Belongs to the HpcH/HpaI aldolase family.</text>
</comment>
<dbReference type="InterPro" id="IPR015813">
    <property type="entry name" value="Pyrv/PenolPyrv_kinase-like_dom"/>
</dbReference>
<organism evidence="4">
    <name type="scientific">Rhizobium leguminosarum bv. trifolii</name>
    <dbReference type="NCBI Taxonomy" id="386"/>
    <lineage>
        <taxon>Bacteria</taxon>
        <taxon>Pseudomonadati</taxon>
        <taxon>Pseudomonadota</taxon>
        <taxon>Alphaproteobacteria</taxon>
        <taxon>Hyphomicrobiales</taxon>
        <taxon>Rhizobiaceae</taxon>
        <taxon>Rhizobium/Agrobacterium group</taxon>
        <taxon>Rhizobium</taxon>
    </lineage>
</organism>
<dbReference type="PANTHER" id="PTHR30502:SF0">
    <property type="entry name" value="PHOSPHOENOLPYRUVATE CARBOXYLASE FAMILY PROTEIN"/>
    <property type="match status" value="1"/>
</dbReference>
<dbReference type="EMBL" id="KX488689">
    <property type="protein sequence ID" value="AOO91053.1"/>
    <property type="molecule type" value="Genomic_DNA"/>
</dbReference>
<proteinExistence type="inferred from homology"/>
<dbReference type="InterPro" id="IPR050251">
    <property type="entry name" value="HpcH-HpaI_aldolase"/>
</dbReference>
<evidence type="ECO:0000256" key="3">
    <source>
        <dbReference type="ARBA" id="ARBA00023239"/>
    </source>
</evidence>
<dbReference type="InterPro" id="IPR005000">
    <property type="entry name" value="Aldolase/citrate-lyase_domain"/>
</dbReference>
<dbReference type="Gene3D" id="3.20.20.60">
    <property type="entry name" value="Phosphoenolpyruvate-binding domains"/>
    <property type="match status" value="2"/>
</dbReference>
<dbReference type="GO" id="GO:0005737">
    <property type="term" value="C:cytoplasm"/>
    <property type="evidence" value="ECO:0007669"/>
    <property type="project" value="TreeGrafter"/>
</dbReference>